<organism evidence="2 3">
    <name type="scientific">Agaricus bisporus var. burnettii</name>
    <dbReference type="NCBI Taxonomy" id="192524"/>
    <lineage>
        <taxon>Eukaryota</taxon>
        <taxon>Fungi</taxon>
        <taxon>Dikarya</taxon>
        <taxon>Basidiomycota</taxon>
        <taxon>Agaricomycotina</taxon>
        <taxon>Agaricomycetes</taxon>
        <taxon>Agaricomycetidae</taxon>
        <taxon>Agaricales</taxon>
        <taxon>Agaricineae</taxon>
        <taxon>Agaricaceae</taxon>
        <taxon>Agaricus</taxon>
    </lineage>
</organism>
<dbReference type="AlphaFoldDB" id="A0A8H7C544"/>
<evidence type="ECO:0000313" key="2">
    <source>
        <dbReference type="EMBL" id="KAF7762427.1"/>
    </source>
</evidence>
<protein>
    <submittedName>
        <fullName evidence="2">Uncharacterized protein</fullName>
    </submittedName>
</protein>
<accession>A0A8H7C544</accession>
<reference evidence="2 3" key="1">
    <citation type="journal article" name="Sci. Rep.">
        <title>Telomere-to-telomere assembled and centromere annotated genomes of the two main subspecies of the button mushroom Agaricus bisporus reveal especially polymorphic chromosome ends.</title>
        <authorList>
            <person name="Sonnenberg A.S.M."/>
            <person name="Sedaghat-Telgerd N."/>
            <person name="Lavrijssen B."/>
            <person name="Ohm R.A."/>
            <person name="Hendrickx P.M."/>
            <person name="Scholtmeijer K."/>
            <person name="Baars J.J.P."/>
            <person name="van Peer A."/>
        </authorList>
    </citation>
    <scope>NUCLEOTIDE SEQUENCE [LARGE SCALE GENOMIC DNA]</scope>
    <source>
        <strain evidence="2 3">H119_p4</strain>
    </source>
</reference>
<name>A0A8H7C544_AGABI</name>
<gene>
    <name evidence="2" type="ORF">Agabi119p4_9020</name>
</gene>
<evidence type="ECO:0000313" key="3">
    <source>
        <dbReference type="Proteomes" id="UP000629468"/>
    </source>
</evidence>
<proteinExistence type="predicted"/>
<sequence>MTRPEKISKRKAFNKEIRAHAAHEQSSFATVLTRTLEAQKTRSHRAMMNLPSHPPRTTKRVGLNEQSVEDCSDNIGDDEHTQHELICEHSNGNSPFGLVDEEEKRKNSISFVIDLMGIAKPAKPKGKSS</sequence>
<comment type="caution">
    <text evidence="2">The sequence shown here is derived from an EMBL/GenBank/DDBJ whole genome shotgun (WGS) entry which is preliminary data.</text>
</comment>
<dbReference type="Proteomes" id="UP000629468">
    <property type="component" value="Unassembled WGS sequence"/>
</dbReference>
<feature type="region of interest" description="Disordered" evidence="1">
    <location>
        <begin position="41"/>
        <end position="63"/>
    </location>
</feature>
<dbReference type="EMBL" id="JABXXO010000012">
    <property type="protein sequence ID" value="KAF7762427.1"/>
    <property type="molecule type" value="Genomic_DNA"/>
</dbReference>
<evidence type="ECO:0000256" key="1">
    <source>
        <dbReference type="SAM" id="MobiDB-lite"/>
    </source>
</evidence>